<dbReference type="InterPro" id="IPR011051">
    <property type="entry name" value="RmlC_Cupin_sf"/>
</dbReference>
<dbReference type="AlphaFoldDB" id="A0A6A4ZJ91"/>
<dbReference type="InterPro" id="IPR008778">
    <property type="entry name" value="Pirin_C_dom"/>
</dbReference>
<evidence type="ECO:0000313" key="2">
    <source>
        <dbReference type="EMBL" id="KAF0712146.1"/>
    </source>
</evidence>
<gene>
    <name evidence="2" type="ORF">As57867_004896</name>
</gene>
<feature type="domain" description="Pirin C-terminal" evidence="1">
    <location>
        <begin position="1"/>
        <end position="77"/>
    </location>
</feature>
<dbReference type="Gene3D" id="2.60.120.10">
    <property type="entry name" value="Jelly Rolls"/>
    <property type="match status" value="2"/>
</dbReference>
<dbReference type="InterPro" id="IPR012093">
    <property type="entry name" value="Pirin"/>
</dbReference>
<name>A0A6A4ZJ91_9STRA</name>
<proteinExistence type="predicted"/>
<dbReference type="Pfam" id="PF05726">
    <property type="entry name" value="Pirin_C"/>
    <property type="match status" value="1"/>
</dbReference>
<dbReference type="OrthoDB" id="198735at2759"/>
<dbReference type="PANTHER" id="PTHR13903">
    <property type="entry name" value="PIRIN-RELATED"/>
    <property type="match status" value="1"/>
</dbReference>
<reference evidence="2" key="1">
    <citation type="submission" date="2019-06" db="EMBL/GenBank/DDBJ databases">
        <title>Genomics analysis of Aphanomyces spp. identifies a new class of oomycete effector associated with host adaptation.</title>
        <authorList>
            <person name="Gaulin E."/>
        </authorList>
    </citation>
    <scope>NUCLEOTIDE SEQUENCE</scope>
    <source>
        <strain evidence="2">CBS 578.67</strain>
    </source>
</reference>
<organism evidence="2">
    <name type="scientific">Aphanomyces stellatus</name>
    <dbReference type="NCBI Taxonomy" id="120398"/>
    <lineage>
        <taxon>Eukaryota</taxon>
        <taxon>Sar</taxon>
        <taxon>Stramenopiles</taxon>
        <taxon>Oomycota</taxon>
        <taxon>Saprolegniomycetes</taxon>
        <taxon>Saprolegniales</taxon>
        <taxon>Verrucalvaceae</taxon>
        <taxon>Aphanomyces</taxon>
    </lineage>
</organism>
<evidence type="ECO:0000259" key="1">
    <source>
        <dbReference type="Pfam" id="PF05726"/>
    </source>
</evidence>
<dbReference type="InterPro" id="IPR014710">
    <property type="entry name" value="RmlC-like_jellyroll"/>
</dbReference>
<feature type="non-terminal residue" evidence="2">
    <location>
        <position position="1"/>
    </location>
</feature>
<dbReference type="SUPFAM" id="SSF51182">
    <property type="entry name" value="RmlC-like cupins"/>
    <property type="match status" value="1"/>
</dbReference>
<sequence length="96" mass="10370">SGSGRIGDEAVEAHSVVLLTADKTQNGVTIQADQGPMQCVVLSGEPIGEPIEQYGPFVMTTRSELQQTVTDFQLGENGFERAPGWHSNIASLEHFR</sequence>
<protein>
    <recommendedName>
        <fullName evidence="1">Pirin C-terminal domain-containing protein</fullName>
    </recommendedName>
</protein>
<dbReference type="EMBL" id="VJMH01001397">
    <property type="protein sequence ID" value="KAF0712146.1"/>
    <property type="molecule type" value="Genomic_DNA"/>
</dbReference>
<comment type="caution">
    <text evidence="2">The sequence shown here is derived from an EMBL/GenBank/DDBJ whole genome shotgun (WGS) entry which is preliminary data.</text>
</comment>
<accession>A0A6A4ZJ91</accession>
<dbReference type="PANTHER" id="PTHR13903:SF8">
    <property type="entry name" value="PIRIN"/>
    <property type="match status" value="1"/>
</dbReference>